<dbReference type="GO" id="GO:0046982">
    <property type="term" value="F:protein heterodimerization activity"/>
    <property type="evidence" value="ECO:0007669"/>
    <property type="project" value="InterPro"/>
</dbReference>
<dbReference type="Gene3D" id="1.10.20.10">
    <property type="entry name" value="Histone, subunit A"/>
    <property type="match status" value="1"/>
</dbReference>
<gene>
    <name evidence="3" type="ORF">GSPATT00010340001</name>
</gene>
<dbReference type="GeneID" id="5027288"/>
<keyword evidence="1" id="KW-0175">Coiled coil</keyword>
<dbReference type="eggNOG" id="ENOG502STWF">
    <property type="taxonomic scope" value="Eukaryota"/>
</dbReference>
<feature type="coiled-coil region" evidence="1">
    <location>
        <begin position="105"/>
        <end position="139"/>
    </location>
</feature>
<dbReference type="OrthoDB" id="308045at2759"/>
<name>A0CTI9_PARTE</name>
<feature type="region of interest" description="Disordered" evidence="2">
    <location>
        <begin position="145"/>
        <end position="166"/>
    </location>
</feature>
<dbReference type="InParanoid" id="A0CTI9"/>
<evidence type="ECO:0000313" key="4">
    <source>
        <dbReference type="Proteomes" id="UP000000600"/>
    </source>
</evidence>
<dbReference type="RefSeq" id="XP_001441503.1">
    <property type="nucleotide sequence ID" value="XM_001441466.1"/>
</dbReference>
<accession>A0CTI9</accession>
<proteinExistence type="predicted"/>
<reference evidence="3 4" key="1">
    <citation type="journal article" date="2006" name="Nature">
        <title>Global trends of whole-genome duplications revealed by the ciliate Paramecium tetraurelia.</title>
        <authorList>
            <consortium name="Genoscope"/>
            <person name="Aury J.-M."/>
            <person name="Jaillon O."/>
            <person name="Duret L."/>
            <person name="Noel B."/>
            <person name="Jubin C."/>
            <person name="Porcel B.M."/>
            <person name="Segurens B."/>
            <person name="Daubin V."/>
            <person name="Anthouard V."/>
            <person name="Aiach N."/>
            <person name="Arnaiz O."/>
            <person name="Billaut A."/>
            <person name="Beisson J."/>
            <person name="Blanc I."/>
            <person name="Bouhouche K."/>
            <person name="Camara F."/>
            <person name="Duharcourt S."/>
            <person name="Guigo R."/>
            <person name="Gogendeau D."/>
            <person name="Katinka M."/>
            <person name="Keller A.-M."/>
            <person name="Kissmehl R."/>
            <person name="Klotz C."/>
            <person name="Koll F."/>
            <person name="Le Moue A."/>
            <person name="Lepere C."/>
            <person name="Malinsky S."/>
            <person name="Nowacki M."/>
            <person name="Nowak J.K."/>
            <person name="Plattner H."/>
            <person name="Poulain J."/>
            <person name="Ruiz F."/>
            <person name="Serrano V."/>
            <person name="Zagulski M."/>
            <person name="Dessen P."/>
            <person name="Betermier M."/>
            <person name="Weissenbach J."/>
            <person name="Scarpelli C."/>
            <person name="Schachter V."/>
            <person name="Sperling L."/>
            <person name="Meyer E."/>
            <person name="Cohen J."/>
            <person name="Wincker P."/>
        </authorList>
    </citation>
    <scope>NUCLEOTIDE SEQUENCE [LARGE SCALE GENOMIC DNA]</scope>
    <source>
        <strain evidence="3 4">Stock d4-2</strain>
    </source>
</reference>
<dbReference type="KEGG" id="ptm:GSPATT00010340001"/>
<keyword evidence="4" id="KW-1185">Reference proteome</keyword>
<evidence type="ECO:0000313" key="3">
    <source>
        <dbReference type="EMBL" id="CAK74106.1"/>
    </source>
</evidence>
<protein>
    <submittedName>
        <fullName evidence="3">Uncharacterized protein</fullName>
    </submittedName>
</protein>
<evidence type="ECO:0000256" key="2">
    <source>
        <dbReference type="SAM" id="MobiDB-lite"/>
    </source>
</evidence>
<dbReference type="Proteomes" id="UP000000600">
    <property type="component" value="Unassembled WGS sequence"/>
</dbReference>
<dbReference type="HOGENOM" id="CLU_1605892_0_0_1"/>
<organism evidence="3 4">
    <name type="scientific">Paramecium tetraurelia</name>
    <dbReference type="NCBI Taxonomy" id="5888"/>
    <lineage>
        <taxon>Eukaryota</taxon>
        <taxon>Sar</taxon>
        <taxon>Alveolata</taxon>
        <taxon>Ciliophora</taxon>
        <taxon>Intramacronucleata</taxon>
        <taxon>Oligohymenophorea</taxon>
        <taxon>Peniculida</taxon>
        <taxon>Parameciidae</taxon>
        <taxon>Paramecium</taxon>
    </lineage>
</organism>
<dbReference type="AlphaFoldDB" id="A0CTI9"/>
<evidence type="ECO:0000256" key="1">
    <source>
        <dbReference type="SAM" id="Coils"/>
    </source>
</evidence>
<sequence>MKKITQNGIAHKRYYLLMIQATVQQFIKSTTNGEMKCSNEFVTQVMSLARDQYYLSGKWKKTISGEFFYKAIVKLRLDGQIPFLSEMEEEIKEEVNLKFSCDYKVKNQNKARFQDEEHLKQLEEQQKELYEKAKLVNSKLIFEEEDNSKPKKALNLQFNQEQEDLQ</sequence>
<dbReference type="EMBL" id="CT868174">
    <property type="protein sequence ID" value="CAK74106.1"/>
    <property type="molecule type" value="Genomic_DNA"/>
</dbReference>
<dbReference type="InterPro" id="IPR009072">
    <property type="entry name" value="Histone-fold"/>
</dbReference>